<dbReference type="NCBIfam" id="TIGR00644">
    <property type="entry name" value="recJ"/>
    <property type="match status" value="1"/>
</dbReference>
<keyword evidence="10" id="KW-1185">Reference proteome</keyword>
<comment type="caution">
    <text evidence="9">The sequence shown here is derived from an EMBL/GenBank/DDBJ whole genome shotgun (WGS) entry which is preliminary data.</text>
</comment>
<protein>
    <recommendedName>
        <fullName evidence="2">Single-stranded-DNA-specific exonuclease RecJ</fullName>
    </recommendedName>
</protein>
<proteinExistence type="inferred from homology"/>
<organism evidence="9 10">
    <name type="scientific">Candidatus Cardinium hertigii</name>
    <dbReference type="NCBI Taxonomy" id="247481"/>
    <lineage>
        <taxon>Bacteria</taxon>
        <taxon>Pseudomonadati</taxon>
        <taxon>Bacteroidota</taxon>
        <taxon>Cytophagia</taxon>
        <taxon>Cytophagales</taxon>
        <taxon>Amoebophilaceae</taxon>
        <taxon>Candidatus Cardinium</taxon>
    </lineage>
</organism>
<dbReference type="OrthoDB" id="9809852at2"/>
<evidence type="ECO:0000256" key="4">
    <source>
        <dbReference type="ARBA" id="ARBA00022801"/>
    </source>
</evidence>
<evidence type="ECO:0000259" key="6">
    <source>
        <dbReference type="Pfam" id="PF01368"/>
    </source>
</evidence>
<feature type="domain" description="RecJ OB" evidence="8">
    <location>
        <begin position="460"/>
        <end position="563"/>
    </location>
</feature>
<feature type="domain" description="DHHA1" evidence="7">
    <location>
        <begin position="355"/>
        <end position="443"/>
    </location>
</feature>
<evidence type="ECO:0000256" key="1">
    <source>
        <dbReference type="ARBA" id="ARBA00005915"/>
    </source>
</evidence>
<dbReference type="Pfam" id="PF02272">
    <property type="entry name" value="DHHA1"/>
    <property type="match status" value="1"/>
</dbReference>
<dbReference type="SUPFAM" id="SSF64182">
    <property type="entry name" value="DHH phosphoesterases"/>
    <property type="match status" value="1"/>
</dbReference>
<dbReference type="EMBL" id="RARA01000023">
    <property type="protein sequence ID" value="ROT47452.1"/>
    <property type="molecule type" value="Genomic_DNA"/>
</dbReference>
<dbReference type="InterPro" id="IPR004610">
    <property type="entry name" value="RecJ"/>
</dbReference>
<name>A0A3N2QCX5_9BACT</name>
<dbReference type="Proteomes" id="UP000270927">
    <property type="component" value="Unassembled WGS sequence"/>
</dbReference>
<evidence type="ECO:0000256" key="2">
    <source>
        <dbReference type="ARBA" id="ARBA00019841"/>
    </source>
</evidence>
<reference evidence="9 10" key="1">
    <citation type="submission" date="2018-09" db="EMBL/GenBank/DDBJ databases">
        <title>Comparative Genomics of Wolbachia-Cardinium Dual Endosymbiosis in a Plant-Parasitic Nematode.</title>
        <authorList>
            <person name="Brown A.M.V."/>
            <person name="Wasala S.K."/>
            <person name="Howe D.K."/>
            <person name="Peetz A.B."/>
            <person name="Zasada I.A."/>
            <person name="Denver D.R."/>
        </authorList>
    </citation>
    <scope>NUCLEOTIDE SEQUENCE [LARGE SCALE GENOMIC DNA]</scope>
    <source>
        <strain evidence="9 10">Pp_1</strain>
    </source>
</reference>
<sequence>MHKHWVIQSSKEAEKVAALGEVLGTPPAISTILVQRSVETFEAAKRFFRPSLEELYDPFLMLGMERAVDRLLQALDRKEKILIYGDYDVDGTSAVAMVYSFLQQLPDARVSYYVPDRLVEGYGLSMQAVEKAYQNSIKLIITLDCGIKAYTSIAQAATLGIDVIVCDHHEVGDSLPIAHTILDPKQPACPYPFKGLSGCGVGFKLLQAFCQKKGLKPEITYHYLDLVSISIICDIVPLVDENRILAYHGIKQLENNPRLGLQLLMGDGPFAAAITIADIAFKIGPRINAAGRISHASLTVQLLIEQDVTKAYDLVQTINQQNRLRQALDYTITQEALAIIANTILPNQKKSSVLFNPDWHKGVIGIVASRCIEQYYRPTVILTLADGKATGSARSVPGYNIYEAIAACSELLYQYGGHAFAAGFTMPLENIADFKEKFEKVVSATIADHLLMPQQTIHLLISFQMITQKFVNILMQMAPFGMGNPTPAFASKKVYAHKCNLLKGKHLKLELFQIDCKQRYEAIGFGLGSYEPLVSSGKPFSIAYTIGYNYYLGTRTLQLIVKDIKEEAYGTNCLV</sequence>
<dbReference type="InterPro" id="IPR041122">
    <property type="entry name" value="RecJ_OB"/>
</dbReference>
<evidence type="ECO:0000259" key="8">
    <source>
        <dbReference type="Pfam" id="PF17768"/>
    </source>
</evidence>
<dbReference type="InterPro" id="IPR051673">
    <property type="entry name" value="SSDNA_exonuclease_RecJ"/>
</dbReference>
<dbReference type="Gene3D" id="3.10.310.30">
    <property type="match status" value="1"/>
</dbReference>
<evidence type="ECO:0000259" key="7">
    <source>
        <dbReference type="Pfam" id="PF02272"/>
    </source>
</evidence>
<feature type="domain" description="DDH" evidence="6">
    <location>
        <begin position="80"/>
        <end position="230"/>
    </location>
</feature>
<dbReference type="InterPro" id="IPR003156">
    <property type="entry name" value="DHHA1_dom"/>
</dbReference>
<keyword evidence="3" id="KW-0540">Nuclease</keyword>
<keyword evidence="5 9" id="KW-0269">Exonuclease</keyword>
<comment type="similarity">
    <text evidence="1">Belongs to the RecJ family.</text>
</comment>
<evidence type="ECO:0000313" key="9">
    <source>
        <dbReference type="EMBL" id="ROT47452.1"/>
    </source>
</evidence>
<dbReference type="GO" id="GO:0006310">
    <property type="term" value="P:DNA recombination"/>
    <property type="evidence" value="ECO:0007669"/>
    <property type="project" value="InterPro"/>
</dbReference>
<gene>
    <name evidence="9" type="primary">recJ</name>
    <name evidence="9" type="ORF">EDM02_02235</name>
</gene>
<dbReference type="Pfam" id="PF01368">
    <property type="entry name" value="DHH"/>
    <property type="match status" value="1"/>
</dbReference>
<evidence type="ECO:0000313" key="10">
    <source>
        <dbReference type="Proteomes" id="UP000270927"/>
    </source>
</evidence>
<evidence type="ECO:0000256" key="3">
    <source>
        <dbReference type="ARBA" id="ARBA00022722"/>
    </source>
</evidence>
<dbReference type="Pfam" id="PF17768">
    <property type="entry name" value="RecJ_OB"/>
    <property type="match status" value="1"/>
</dbReference>
<dbReference type="InterPro" id="IPR001667">
    <property type="entry name" value="DDH_dom"/>
</dbReference>
<evidence type="ECO:0000256" key="5">
    <source>
        <dbReference type="ARBA" id="ARBA00022839"/>
    </source>
</evidence>
<dbReference type="Gene3D" id="3.90.1640.30">
    <property type="match status" value="1"/>
</dbReference>
<dbReference type="InterPro" id="IPR038763">
    <property type="entry name" value="DHH_sf"/>
</dbReference>
<dbReference type="PANTHER" id="PTHR30255:SF2">
    <property type="entry name" value="SINGLE-STRANDED-DNA-SPECIFIC EXONUCLEASE RECJ"/>
    <property type="match status" value="1"/>
</dbReference>
<dbReference type="AlphaFoldDB" id="A0A3N2QCX5"/>
<dbReference type="RefSeq" id="WP_123662687.1">
    <property type="nucleotide sequence ID" value="NZ_RARA01000023.1"/>
</dbReference>
<keyword evidence="4" id="KW-0378">Hydrolase</keyword>
<dbReference type="PANTHER" id="PTHR30255">
    <property type="entry name" value="SINGLE-STRANDED-DNA-SPECIFIC EXONUCLEASE RECJ"/>
    <property type="match status" value="1"/>
</dbReference>
<dbReference type="GO" id="GO:0003676">
    <property type="term" value="F:nucleic acid binding"/>
    <property type="evidence" value="ECO:0007669"/>
    <property type="project" value="InterPro"/>
</dbReference>
<dbReference type="GO" id="GO:0006281">
    <property type="term" value="P:DNA repair"/>
    <property type="evidence" value="ECO:0007669"/>
    <property type="project" value="InterPro"/>
</dbReference>
<dbReference type="GO" id="GO:0008409">
    <property type="term" value="F:5'-3' exonuclease activity"/>
    <property type="evidence" value="ECO:0007669"/>
    <property type="project" value="InterPro"/>
</dbReference>
<accession>A0A3N2QCX5</accession>